<dbReference type="InterPro" id="IPR000159">
    <property type="entry name" value="RA_dom"/>
</dbReference>
<dbReference type="SUPFAM" id="SSF48366">
    <property type="entry name" value="Ras GEF"/>
    <property type="match status" value="1"/>
</dbReference>
<dbReference type="InterPro" id="IPR018490">
    <property type="entry name" value="cNMP-bd_dom_sf"/>
</dbReference>
<dbReference type="SUPFAM" id="SSF54236">
    <property type="entry name" value="Ubiquitin-like"/>
    <property type="match status" value="1"/>
</dbReference>
<gene>
    <name evidence="8" type="ORF">FWK35_00009600</name>
</gene>
<dbReference type="PROSITE" id="PS50186">
    <property type="entry name" value="DEP"/>
    <property type="match status" value="1"/>
</dbReference>
<dbReference type="InterPro" id="IPR019804">
    <property type="entry name" value="Ras_G-nucl-exch_fac_CS"/>
</dbReference>
<dbReference type="GO" id="GO:0005085">
    <property type="term" value="F:guanyl-nucleotide exchange factor activity"/>
    <property type="evidence" value="ECO:0007669"/>
    <property type="project" value="UniProtKB-KW"/>
</dbReference>
<dbReference type="InterPro" id="IPR036964">
    <property type="entry name" value="RASGEF_cat_dom_sf"/>
</dbReference>
<evidence type="ECO:0000313" key="8">
    <source>
        <dbReference type="EMBL" id="KAF0768586.1"/>
    </source>
</evidence>
<dbReference type="PROSITE" id="PS50042">
    <property type="entry name" value="CNMP_BINDING_3"/>
    <property type="match status" value="1"/>
</dbReference>
<dbReference type="Gene3D" id="1.20.870.10">
    <property type="entry name" value="Son of sevenless (SoS) protein Chain: S domain 1"/>
    <property type="match status" value="1"/>
</dbReference>
<dbReference type="CDD" id="cd00038">
    <property type="entry name" value="CAP_ED"/>
    <property type="match status" value="1"/>
</dbReference>
<evidence type="ECO:0000259" key="6">
    <source>
        <dbReference type="PROSITE" id="PS50186"/>
    </source>
</evidence>
<comment type="similarity">
    <text evidence="1">Belongs to the RAPGEF2 family.</text>
</comment>
<evidence type="ECO:0000256" key="3">
    <source>
        <dbReference type="PROSITE-ProRule" id="PRU00168"/>
    </source>
</evidence>
<dbReference type="Gene3D" id="1.10.8.1240">
    <property type="match status" value="1"/>
</dbReference>
<sequence length="774" mass="88588">MPMARAGWVVRTLLLSDQNTVLRDRKTGGGRSVVRRCASGSELIDWLMNLVSTDHDSFSRHDVIGMWQALLEEGVISHATGEHPFKDKCLFYNFWQDREGALNTPTIQDVAEAEEHLEEALQELIHRGPDAHLRLILRSPSSERTPEDLELIFEELSVQKALVHLPNSVKRELASVVVFEAHPRAGHILFRQGDEGKAWYVIMQGAVSVETYSKGIVESLYEGEDFGGLALIHNVPRSATITVKEDNTHLLRVDKDSYNKIVRDIEANTVRLKELGSDVLVLEKSPRLHKYMIIAGTPQKILEHLLEHRLSSTNVASSRNDPCLDDFLLTHIELASDVEADCQLLGGKSQALQEEASLMHHIMSRLRRYQDERSETSGLKWKLPPGGQPICLFSAISNPSKNNRPIIRPNDDIIFRVYCADHTFCTLRLPVNATAETIKVGAYEKCSLRHPVQDLRIVEVKSNGERVPFRDSEHSIPTTVALNSCIFLTPKDHMDALTCVPEQEKSEGAEISSDFDSLSTKELAYHMTLFDWELFWNVHEYELIYLTFGRHRFQQITSNLDIFLRRFNEIQYWVITEICMSQNISKRTNILKKMIKLATYCKEYYNFNAFFAILMGLSDVAVSRLSTTWDKLPSKSRKQFTEYETLIDPSRNHRAYRITVGKLPSPMIPFMPLLIKDMKFTHDGNKTHVDGLVNFEKMHMLAQTMRTLRYCRARHLGENSFLGIMSVLRKESQMLEPPVSKNEADVKSYVSCLRCVNNERTLMSMSQKLEPRRT</sequence>
<dbReference type="InterPro" id="IPR029071">
    <property type="entry name" value="Ubiquitin-like_domsf"/>
</dbReference>
<feature type="domain" description="Cyclic nucleotide-binding" evidence="5">
    <location>
        <begin position="161"/>
        <end position="262"/>
    </location>
</feature>
<keyword evidence="2 3" id="KW-0344">Guanine-nucleotide releasing factor</keyword>
<evidence type="ECO:0000259" key="4">
    <source>
        <dbReference type="PROSITE" id="PS50009"/>
    </source>
</evidence>
<dbReference type="Pfam" id="PF00610">
    <property type="entry name" value="DEP"/>
    <property type="match status" value="1"/>
</dbReference>
<dbReference type="InterPro" id="IPR000595">
    <property type="entry name" value="cNMP-bd_dom"/>
</dbReference>
<evidence type="ECO:0000313" key="9">
    <source>
        <dbReference type="Proteomes" id="UP000478052"/>
    </source>
</evidence>
<dbReference type="InterPro" id="IPR023578">
    <property type="entry name" value="Ras_GEF_dom_sf"/>
</dbReference>
<protein>
    <submittedName>
        <fullName evidence="8">Rap guanine nucleotide exchange factor 4 isoform X3</fullName>
    </submittedName>
</protein>
<name>A0A6G0ZCC3_APHCR</name>
<dbReference type="InterPro" id="IPR000591">
    <property type="entry name" value="DEP_dom"/>
</dbReference>
<evidence type="ECO:0000259" key="5">
    <source>
        <dbReference type="PROSITE" id="PS50042"/>
    </source>
</evidence>
<dbReference type="InterPro" id="IPR008937">
    <property type="entry name" value="Ras-like_GEF"/>
</dbReference>
<dbReference type="Pfam" id="PF00027">
    <property type="entry name" value="cNMP_binding"/>
    <property type="match status" value="1"/>
</dbReference>
<dbReference type="Pfam" id="PF00617">
    <property type="entry name" value="RasGEF"/>
    <property type="match status" value="1"/>
</dbReference>
<dbReference type="Gene3D" id="3.10.20.90">
    <property type="entry name" value="Phosphatidylinositol 3-kinase Catalytic Subunit, Chain A, domain 1"/>
    <property type="match status" value="1"/>
</dbReference>
<evidence type="ECO:0000256" key="2">
    <source>
        <dbReference type="ARBA" id="ARBA00022658"/>
    </source>
</evidence>
<dbReference type="InterPro" id="IPR036388">
    <property type="entry name" value="WH-like_DNA-bd_sf"/>
</dbReference>
<feature type="domain" description="Ras-GEF" evidence="4">
    <location>
        <begin position="519"/>
        <end position="772"/>
    </location>
</feature>
<comment type="caution">
    <text evidence="8">The sequence shown here is derived from an EMBL/GenBank/DDBJ whole genome shotgun (WGS) entry which is preliminary data.</text>
</comment>
<reference evidence="8 9" key="1">
    <citation type="submission" date="2019-08" db="EMBL/GenBank/DDBJ databases">
        <title>Whole genome of Aphis craccivora.</title>
        <authorList>
            <person name="Voronova N.V."/>
            <person name="Shulinski R.S."/>
            <person name="Bandarenka Y.V."/>
            <person name="Zhorov D.G."/>
            <person name="Warner D."/>
        </authorList>
    </citation>
    <scope>NUCLEOTIDE SEQUENCE [LARGE SCALE GENOMIC DNA]</scope>
    <source>
        <strain evidence="8">180601</strain>
        <tissue evidence="8">Whole Body</tissue>
    </source>
</reference>
<dbReference type="GO" id="GO:0007265">
    <property type="term" value="P:Ras protein signal transduction"/>
    <property type="evidence" value="ECO:0007669"/>
    <property type="project" value="TreeGrafter"/>
</dbReference>
<feature type="domain" description="DEP" evidence="6">
    <location>
        <begin position="16"/>
        <end position="96"/>
    </location>
</feature>
<feature type="domain" description="Ras-associating" evidence="7">
    <location>
        <begin position="411"/>
        <end position="493"/>
    </location>
</feature>
<evidence type="ECO:0000256" key="1">
    <source>
        <dbReference type="ARBA" id="ARBA00010829"/>
    </source>
</evidence>
<keyword evidence="9" id="KW-1185">Reference proteome</keyword>
<dbReference type="InterPro" id="IPR014710">
    <property type="entry name" value="RmlC-like_jellyroll"/>
</dbReference>
<dbReference type="SMART" id="SM00147">
    <property type="entry name" value="RasGEF"/>
    <property type="match status" value="1"/>
</dbReference>
<dbReference type="InterPro" id="IPR036390">
    <property type="entry name" value="WH_DNA-bd_sf"/>
</dbReference>
<organism evidence="8 9">
    <name type="scientific">Aphis craccivora</name>
    <name type="common">Cowpea aphid</name>
    <dbReference type="NCBI Taxonomy" id="307492"/>
    <lineage>
        <taxon>Eukaryota</taxon>
        <taxon>Metazoa</taxon>
        <taxon>Ecdysozoa</taxon>
        <taxon>Arthropoda</taxon>
        <taxon>Hexapoda</taxon>
        <taxon>Insecta</taxon>
        <taxon>Pterygota</taxon>
        <taxon>Neoptera</taxon>
        <taxon>Paraneoptera</taxon>
        <taxon>Hemiptera</taxon>
        <taxon>Sternorrhyncha</taxon>
        <taxon>Aphidomorpha</taxon>
        <taxon>Aphidoidea</taxon>
        <taxon>Aphididae</taxon>
        <taxon>Aphidini</taxon>
        <taxon>Aphis</taxon>
        <taxon>Aphis</taxon>
    </lineage>
</organism>
<dbReference type="PROSITE" id="PS00720">
    <property type="entry name" value="RASGEF"/>
    <property type="match status" value="1"/>
</dbReference>
<dbReference type="SUPFAM" id="SSF51206">
    <property type="entry name" value="cAMP-binding domain-like"/>
    <property type="match status" value="1"/>
</dbReference>
<dbReference type="AlphaFoldDB" id="A0A6G0ZCC3"/>
<dbReference type="Gene3D" id="2.60.120.10">
    <property type="entry name" value="Jelly Rolls"/>
    <property type="match status" value="1"/>
</dbReference>
<dbReference type="Gene3D" id="1.10.840.10">
    <property type="entry name" value="Ras guanine-nucleotide exchange factors catalytic domain"/>
    <property type="match status" value="1"/>
</dbReference>
<dbReference type="PROSITE" id="PS50009">
    <property type="entry name" value="RASGEF_CAT"/>
    <property type="match status" value="1"/>
</dbReference>
<dbReference type="Proteomes" id="UP000478052">
    <property type="component" value="Unassembled WGS sequence"/>
</dbReference>
<dbReference type="OrthoDB" id="21144at2759"/>
<dbReference type="EMBL" id="VUJU01000745">
    <property type="protein sequence ID" value="KAF0768586.1"/>
    <property type="molecule type" value="Genomic_DNA"/>
</dbReference>
<dbReference type="CDD" id="cd00155">
    <property type="entry name" value="RasGEF"/>
    <property type="match status" value="1"/>
</dbReference>
<dbReference type="PROSITE" id="PS50200">
    <property type="entry name" value="RA"/>
    <property type="match status" value="1"/>
</dbReference>
<dbReference type="SUPFAM" id="SSF46785">
    <property type="entry name" value="Winged helix' DNA-binding domain"/>
    <property type="match status" value="1"/>
</dbReference>
<dbReference type="PANTHER" id="PTHR23113">
    <property type="entry name" value="GUANINE NUCLEOTIDE EXCHANGE FACTOR"/>
    <property type="match status" value="1"/>
</dbReference>
<proteinExistence type="inferred from homology"/>
<dbReference type="InterPro" id="IPR001895">
    <property type="entry name" value="RASGEF_cat_dom"/>
</dbReference>
<dbReference type="PANTHER" id="PTHR23113:SF327">
    <property type="entry name" value="EXCHANGE PROTEIN DIRECTLY ACTIVATED BY CAMP, ISOFORM E"/>
    <property type="match status" value="1"/>
</dbReference>
<evidence type="ECO:0000259" key="7">
    <source>
        <dbReference type="PROSITE" id="PS50200"/>
    </source>
</evidence>
<dbReference type="Gene3D" id="1.10.10.10">
    <property type="entry name" value="Winged helix-like DNA-binding domain superfamily/Winged helix DNA-binding domain"/>
    <property type="match status" value="1"/>
</dbReference>
<dbReference type="SMART" id="SM00049">
    <property type="entry name" value="DEP"/>
    <property type="match status" value="1"/>
</dbReference>
<dbReference type="SMART" id="SM00100">
    <property type="entry name" value="cNMP"/>
    <property type="match status" value="1"/>
</dbReference>
<accession>A0A6G0ZCC3</accession>
<dbReference type="GO" id="GO:0005886">
    <property type="term" value="C:plasma membrane"/>
    <property type="evidence" value="ECO:0007669"/>
    <property type="project" value="TreeGrafter"/>
</dbReference>